<dbReference type="SMART" id="SM00855">
    <property type="entry name" value="PGAM"/>
    <property type="match status" value="1"/>
</dbReference>
<dbReference type="InterPro" id="IPR029033">
    <property type="entry name" value="His_PPase_superfam"/>
</dbReference>
<dbReference type="InterPro" id="IPR013078">
    <property type="entry name" value="His_Pase_superF_clade-1"/>
</dbReference>
<comment type="caution">
    <text evidence="1">The sequence shown here is derived from an EMBL/GenBank/DDBJ whole genome shotgun (WGS) entry which is preliminary data.</text>
</comment>
<dbReference type="Pfam" id="PF00300">
    <property type="entry name" value="His_Phos_1"/>
    <property type="match status" value="1"/>
</dbReference>
<reference evidence="1 2" key="1">
    <citation type="submission" date="2019-02" db="EMBL/GenBank/DDBJ databases">
        <title>Genomic Encyclopedia of Archaeal and Bacterial Type Strains, Phase II (KMG-II): from individual species to whole genera.</title>
        <authorList>
            <person name="Goeker M."/>
        </authorList>
    </citation>
    <scope>NUCLEOTIDE SEQUENCE [LARGE SCALE GENOMIC DNA]</scope>
    <source>
        <strain evidence="1 2">DSM 18101</strain>
    </source>
</reference>
<dbReference type="SUPFAM" id="SSF53254">
    <property type="entry name" value="Phosphoglycerate mutase-like"/>
    <property type="match status" value="1"/>
</dbReference>
<dbReference type="Proteomes" id="UP000292958">
    <property type="component" value="Unassembled WGS sequence"/>
</dbReference>
<sequence length="197" mass="21912">MKESDLPGRITFISHAPTAAVRRSAFPLDEPIEPREVEKLRSIGWVPPRVRQVYAGPEQRTRQTANTLGFDPILSAELKDLNYCSWRGKSLDEVQSTDPDGVRRWLTDIDAAPHGGESIANFLARIKRWLAGQHGSGHTLVVTHPAVIRAAVVLTLQAPAQSFWRIDIPPVSITDLRWNGGFWSLRSSGCSFSGYEN</sequence>
<evidence type="ECO:0000313" key="1">
    <source>
        <dbReference type="EMBL" id="RZU40148.1"/>
    </source>
</evidence>
<dbReference type="EMBL" id="SHKW01000001">
    <property type="protein sequence ID" value="RZU40148.1"/>
    <property type="molecule type" value="Genomic_DNA"/>
</dbReference>
<keyword evidence="2" id="KW-1185">Reference proteome</keyword>
<dbReference type="RefSeq" id="WP_130418257.1">
    <property type="nucleotide sequence ID" value="NZ_SHKW01000001.1"/>
</dbReference>
<accession>A0A4Q7YRL5</accession>
<organism evidence="1 2">
    <name type="scientific">Edaphobacter modestus</name>
    <dbReference type="NCBI Taxonomy" id="388466"/>
    <lineage>
        <taxon>Bacteria</taxon>
        <taxon>Pseudomonadati</taxon>
        <taxon>Acidobacteriota</taxon>
        <taxon>Terriglobia</taxon>
        <taxon>Terriglobales</taxon>
        <taxon>Acidobacteriaceae</taxon>
        <taxon>Edaphobacter</taxon>
    </lineage>
</organism>
<gene>
    <name evidence="1" type="ORF">BDD14_1581</name>
</gene>
<proteinExistence type="predicted"/>
<dbReference type="Gene3D" id="3.40.50.1240">
    <property type="entry name" value="Phosphoglycerate mutase-like"/>
    <property type="match status" value="1"/>
</dbReference>
<dbReference type="AlphaFoldDB" id="A0A4Q7YRL5"/>
<evidence type="ECO:0000313" key="2">
    <source>
        <dbReference type="Proteomes" id="UP000292958"/>
    </source>
</evidence>
<protein>
    <submittedName>
        <fullName evidence="1">Broad specificity phosphatase PhoE</fullName>
    </submittedName>
</protein>
<name>A0A4Q7YRL5_9BACT</name>
<dbReference type="OrthoDB" id="7502553at2"/>